<comment type="caution">
    <text evidence="2">The sequence shown here is derived from an EMBL/GenBank/DDBJ whole genome shotgun (WGS) entry which is preliminary data.</text>
</comment>
<sequence length="101" mass="11351">MLSPPSGLEYRDVAVRAGGACEPAHHRQKDHHASTEETLRRPPTRLLMRTIPHISIPIYLCFLLFSPINTFQLAHKFSVSPPSIDEEVLTSFDGKALIFID</sequence>
<protein>
    <submittedName>
        <fullName evidence="2">Uncharacterized protein</fullName>
    </submittedName>
</protein>
<gene>
    <name evidence="2" type="ORF">DY000_02021372</name>
</gene>
<reference evidence="2 3" key="1">
    <citation type="journal article" date="2020" name="BMC Genomics">
        <title>Intraspecific diversification of the crop wild relative Brassica cretica Lam. using demographic model selection.</title>
        <authorList>
            <person name="Kioukis A."/>
            <person name="Michalopoulou V.A."/>
            <person name="Briers L."/>
            <person name="Pirintsos S."/>
            <person name="Studholme D.J."/>
            <person name="Pavlidis P."/>
            <person name="Sarris P.F."/>
        </authorList>
    </citation>
    <scope>NUCLEOTIDE SEQUENCE [LARGE SCALE GENOMIC DNA]</scope>
    <source>
        <strain evidence="3">cv. PFS-1207/04</strain>
    </source>
</reference>
<accession>A0ABQ7E5L9</accession>
<dbReference type="Proteomes" id="UP000266723">
    <property type="component" value="Unassembled WGS sequence"/>
</dbReference>
<feature type="region of interest" description="Disordered" evidence="1">
    <location>
        <begin position="21"/>
        <end position="41"/>
    </location>
</feature>
<evidence type="ECO:0000313" key="3">
    <source>
        <dbReference type="Proteomes" id="UP000266723"/>
    </source>
</evidence>
<feature type="compositionally biased region" description="Basic and acidic residues" evidence="1">
    <location>
        <begin position="31"/>
        <end position="40"/>
    </location>
</feature>
<keyword evidence="3" id="KW-1185">Reference proteome</keyword>
<evidence type="ECO:0000256" key="1">
    <source>
        <dbReference type="SAM" id="MobiDB-lite"/>
    </source>
</evidence>
<proteinExistence type="predicted"/>
<name>A0ABQ7E5L9_BRACR</name>
<evidence type="ECO:0000313" key="2">
    <source>
        <dbReference type="EMBL" id="KAF3591885.1"/>
    </source>
</evidence>
<organism evidence="2 3">
    <name type="scientific">Brassica cretica</name>
    <name type="common">Mustard</name>
    <dbReference type="NCBI Taxonomy" id="69181"/>
    <lineage>
        <taxon>Eukaryota</taxon>
        <taxon>Viridiplantae</taxon>
        <taxon>Streptophyta</taxon>
        <taxon>Embryophyta</taxon>
        <taxon>Tracheophyta</taxon>
        <taxon>Spermatophyta</taxon>
        <taxon>Magnoliopsida</taxon>
        <taxon>eudicotyledons</taxon>
        <taxon>Gunneridae</taxon>
        <taxon>Pentapetalae</taxon>
        <taxon>rosids</taxon>
        <taxon>malvids</taxon>
        <taxon>Brassicales</taxon>
        <taxon>Brassicaceae</taxon>
        <taxon>Brassiceae</taxon>
        <taxon>Brassica</taxon>
    </lineage>
</organism>
<dbReference type="EMBL" id="QGKV02000299">
    <property type="protein sequence ID" value="KAF3591885.1"/>
    <property type="molecule type" value="Genomic_DNA"/>
</dbReference>